<evidence type="ECO:0000256" key="7">
    <source>
        <dbReference type="HAMAP-Rule" id="MF_00412"/>
    </source>
</evidence>
<dbReference type="InterPro" id="IPR016163">
    <property type="entry name" value="Ald_DH_C"/>
</dbReference>
<dbReference type="NCBIfam" id="TIGR00407">
    <property type="entry name" value="proA"/>
    <property type="match status" value="1"/>
</dbReference>
<evidence type="ECO:0000256" key="5">
    <source>
        <dbReference type="ARBA" id="ARBA00023002"/>
    </source>
</evidence>
<dbReference type="SUPFAM" id="SSF53720">
    <property type="entry name" value="ALDH-like"/>
    <property type="match status" value="1"/>
</dbReference>
<evidence type="ECO:0000256" key="6">
    <source>
        <dbReference type="ARBA" id="ARBA00049024"/>
    </source>
</evidence>
<dbReference type="PIRSF" id="PIRSF000151">
    <property type="entry name" value="GPR"/>
    <property type="match status" value="1"/>
</dbReference>
<dbReference type="Proteomes" id="UP000000788">
    <property type="component" value="Chromosome"/>
</dbReference>
<evidence type="ECO:0000313" key="10">
    <source>
        <dbReference type="Proteomes" id="UP000000788"/>
    </source>
</evidence>
<dbReference type="InterPro" id="IPR016162">
    <property type="entry name" value="Ald_DH_N"/>
</dbReference>
<dbReference type="STRING" id="93059.P9211_10601"/>
<dbReference type="HAMAP" id="MF_00412">
    <property type="entry name" value="ProA"/>
    <property type="match status" value="1"/>
</dbReference>
<dbReference type="EC" id="1.2.1.41" evidence="7"/>
<keyword evidence="5 7" id="KW-0560">Oxidoreductase</keyword>
<evidence type="ECO:0000313" key="9">
    <source>
        <dbReference type="EMBL" id="ABX08991.1"/>
    </source>
</evidence>
<dbReference type="HOGENOM" id="CLU_030231_0_1_3"/>
<dbReference type="KEGG" id="pmj:P9211_10601"/>
<dbReference type="GO" id="GO:0055129">
    <property type="term" value="P:L-proline biosynthetic process"/>
    <property type="evidence" value="ECO:0007669"/>
    <property type="project" value="UniProtKB-UniRule"/>
</dbReference>
<comment type="similarity">
    <text evidence="7">Belongs to the gamma-glutamyl phosphate reductase family.</text>
</comment>
<keyword evidence="10" id="KW-1185">Reference proteome</keyword>
<proteinExistence type="inferred from homology"/>
<reference evidence="9 10" key="1">
    <citation type="journal article" date="2007" name="PLoS Genet.">
        <title>Patterns and implications of gene gain and loss in the evolution of Prochlorococcus.</title>
        <authorList>
            <person name="Kettler G.C."/>
            <person name="Martiny A.C."/>
            <person name="Huang K."/>
            <person name="Zucker J."/>
            <person name="Coleman M.L."/>
            <person name="Rodrigue S."/>
            <person name="Chen F."/>
            <person name="Lapidus A."/>
            <person name="Ferriera S."/>
            <person name="Johnson J."/>
            <person name="Steglich C."/>
            <person name="Church G.M."/>
            <person name="Richardson P."/>
            <person name="Chisholm S.W."/>
        </authorList>
    </citation>
    <scope>NUCLEOTIDE SEQUENCE [LARGE SCALE GENOMIC DNA]</scope>
    <source>
        <strain evidence="10">MIT 9211</strain>
    </source>
</reference>
<dbReference type="Gene3D" id="3.40.605.10">
    <property type="entry name" value="Aldehyde Dehydrogenase, Chain A, domain 1"/>
    <property type="match status" value="1"/>
</dbReference>
<keyword evidence="7" id="KW-0963">Cytoplasm</keyword>
<evidence type="ECO:0000256" key="4">
    <source>
        <dbReference type="ARBA" id="ARBA00022857"/>
    </source>
</evidence>
<comment type="catalytic activity">
    <reaction evidence="6 7">
        <text>L-glutamate 5-semialdehyde + phosphate + NADP(+) = L-glutamyl 5-phosphate + NADPH + H(+)</text>
        <dbReference type="Rhea" id="RHEA:19541"/>
        <dbReference type="ChEBI" id="CHEBI:15378"/>
        <dbReference type="ChEBI" id="CHEBI:43474"/>
        <dbReference type="ChEBI" id="CHEBI:57783"/>
        <dbReference type="ChEBI" id="CHEBI:58066"/>
        <dbReference type="ChEBI" id="CHEBI:58274"/>
        <dbReference type="ChEBI" id="CHEBI:58349"/>
        <dbReference type="EC" id="1.2.1.41"/>
    </reaction>
</comment>
<dbReference type="InterPro" id="IPR020593">
    <property type="entry name" value="G-glutamylP_reductase_CS"/>
</dbReference>
<dbReference type="InterPro" id="IPR012134">
    <property type="entry name" value="Glu-5-SA_DH"/>
</dbReference>
<evidence type="ECO:0000256" key="2">
    <source>
        <dbReference type="ARBA" id="ARBA00022605"/>
    </source>
</evidence>
<protein>
    <recommendedName>
        <fullName evidence="7">Gamma-glutamyl phosphate reductase</fullName>
        <shortName evidence="7">GPR</shortName>
        <ecNumber evidence="7">1.2.1.41</ecNumber>
    </recommendedName>
    <alternativeName>
        <fullName evidence="7">Glutamate-5-semialdehyde dehydrogenase</fullName>
    </alternativeName>
    <alternativeName>
        <fullName evidence="7">Glutamyl-gamma-semialdehyde dehydrogenase</fullName>
        <shortName evidence="7">GSA dehydrogenase</shortName>
    </alternativeName>
</protein>
<dbReference type="GO" id="GO:0050661">
    <property type="term" value="F:NADP binding"/>
    <property type="evidence" value="ECO:0007669"/>
    <property type="project" value="InterPro"/>
</dbReference>
<dbReference type="GO" id="GO:0004350">
    <property type="term" value="F:glutamate-5-semialdehyde dehydrogenase activity"/>
    <property type="evidence" value="ECO:0007669"/>
    <property type="project" value="UniProtKB-UniRule"/>
</dbReference>
<dbReference type="UniPathway" id="UPA00098">
    <property type="reaction ID" value="UER00360"/>
</dbReference>
<sequence>MNVPEPSTELVQRAISVRRAATYLGQSTDIQRKEALGAIADALSLCRKEIVSANQQDLKRSIENGLSESLLSRLKLNENKLDAAIEGVRKVACLPDPIGIRQLHRQLDEGLYLERLTVPLGVIGVIFEARPDALIQIASLALRSGNAAILKGGSEAKLTNEAIVKAIDHGLGNSSINSDAICLLTTRRESLSLLRLDGMVDLIIPRGSNDLVRFIQDNTRIPVLGHADGICHLYIDSAADLDKALRIAIDSKCQYPAACNAIETLLLHKDIAPSFLDKAIPFFNESGVKLLGDQVCNSLGIENKAEESDWSTEYLDLVLSVKVVSSIDQALDHISRHGSRHTDSIVTNDPKTANKFLHSVDSSGVFLNCSTRFADGFRYGFGAEVGISTQTLPPRGPVGLEGLVTYRYFLKGDGHVVSEFASGAKSFSHKDLGL</sequence>
<dbReference type="PANTHER" id="PTHR11063:SF8">
    <property type="entry name" value="DELTA-1-PYRROLINE-5-CARBOXYLATE SYNTHASE"/>
    <property type="match status" value="1"/>
</dbReference>
<feature type="domain" description="Aldehyde dehydrogenase" evidence="8">
    <location>
        <begin position="3"/>
        <end position="280"/>
    </location>
</feature>
<gene>
    <name evidence="7 9" type="primary">proA</name>
    <name evidence="9" type="ordered locus">P9211_10601</name>
</gene>
<accession>A9BAX9</accession>
<dbReference type="eggNOG" id="COG0014">
    <property type="taxonomic scope" value="Bacteria"/>
</dbReference>
<dbReference type="GO" id="GO:0005737">
    <property type="term" value="C:cytoplasm"/>
    <property type="evidence" value="ECO:0007669"/>
    <property type="project" value="UniProtKB-SubCell"/>
</dbReference>
<dbReference type="Pfam" id="PF00171">
    <property type="entry name" value="Aldedh"/>
    <property type="match status" value="1"/>
</dbReference>
<comment type="function">
    <text evidence="7">Catalyzes the NADPH-dependent reduction of L-glutamate 5-phosphate into L-glutamate 5-semialdehyde and phosphate. The product spontaneously undergoes cyclization to form 1-pyrroline-5-carboxylate.</text>
</comment>
<dbReference type="NCBIfam" id="NF001221">
    <property type="entry name" value="PRK00197.1"/>
    <property type="match status" value="1"/>
</dbReference>
<keyword evidence="4 7" id="KW-0521">NADP</keyword>
<dbReference type="InterPro" id="IPR000965">
    <property type="entry name" value="GPR_dom"/>
</dbReference>
<dbReference type="AlphaFoldDB" id="A9BAX9"/>
<comment type="subcellular location">
    <subcellularLocation>
        <location evidence="7">Cytoplasm</location>
    </subcellularLocation>
</comment>
<dbReference type="PROSITE" id="PS01223">
    <property type="entry name" value="PROA"/>
    <property type="match status" value="1"/>
</dbReference>
<dbReference type="FunFam" id="3.40.309.10:FF:000006">
    <property type="entry name" value="Gamma-glutamyl phosphate reductase"/>
    <property type="match status" value="1"/>
</dbReference>
<evidence type="ECO:0000256" key="1">
    <source>
        <dbReference type="ARBA" id="ARBA00004985"/>
    </source>
</evidence>
<keyword evidence="2 7" id="KW-0028">Amino-acid biosynthesis</keyword>
<dbReference type="CDD" id="cd07079">
    <property type="entry name" value="ALDH_F18-19_ProA-GPR"/>
    <property type="match status" value="1"/>
</dbReference>
<dbReference type="Gene3D" id="3.40.309.10">
    <property type="entry name" value="Aldehyde Dehydrogenase, Chain A, domain 2"/>
    <property type="match status" value="1"/>
</dbReference>
<evidence type="ECO:0000259" key="8">
    <source>
        <dbReference type="Pfam" id="PF00171"/>
    </source>
</evidence>
<evidence type="ECO:0000256" key="3">
    <source>
        <dbReference type="ARBA" id="ARBA00022650"/>
    </source>
</evidence>
<dbReference type="EMBL" id="CP000878">
    <property type="protein sequence ID" value="ABX08991.1"/>
    <property type="molecule type" value="Genomic_DNA"/>
</dbReference>
<dbReference type="InterPro" id="IPR015590">
    <property type="entry name" value="Aldehyde_DH_dom"/>
</dbReference>
<name>A9BAX9_PROM4</name>
<organism evidence="9 10">
    <name type="scientific">Prochlorococcus marinus (strain MIT 9211)</name>
    <dbReference type="NCBI Taxonomy" id="93059"/>
    <lineage>
        <taxon>Bacteria</taxon>
        <taxon>Bacillati</taxon>
        <taxon>Cyanobacteriota</taxon>
        <taxon>Cyanophyceae</taxon>
        <taxon>Synechococcales</taxon>
        <taxon>Prochlorococcaceae</taxon>
        <taxon>Prochlorococcus</taxon>
    </lineage>
</organism>
<dbReference type="InterPro" id="IPR016161">
    <property type="entry name" value="Ald_DH/histidinol_DH"/>
</dbReference>
<dbReference type="PANTHER" id="PTHR11063">
    <property type="entry name" value="GLUTAMATE SEMIALDEHYDE DEHYDROGENASE"/>
    <property type="match status" value="1"/>
</dbReference>
<keyword evidence="3 7" id="KW-0641">Proline biosynthesis</keyword>
<comment type="pathway">
    <text evidence="1 7">Amino-acid biosynthesis; L-proline biosynthesis; L-glutamate 5-semialdehyde from L-glutamate: step 2/2.</text>
</comment>